<dbReference type="KEGG" id="str:Sterm_1675"/>
<dbReference type="InterPro" id="IPR036135">
    <property type="entry name" value="MoeA_linker/N_sf"/>
</dbReference>
<dbReference type="GO" id="GO:0061599">
    <property type="term" value="F:molybdopterin molybdotransferase activity"/>
    <property type="evidence" value="ECO:0007669"/>
    <property type="project" value="UniProtKB-UniRule"/>
</dbReference>
<dbReference type="UniPathway" id="UPA00344"/>
<evidence type="ECO:0000256" key="6">
    <source>
        <dbReference type="RuleBase" id="RU365090"/>
    </source>
</evidence>
<dbReference type="Gene3D" id="2.40.340.10">
    <property type="entry name" value="MoeA, C-terminal, domain IV"/>
    <property type="match status" value="1"/>
</dbReference>
<comment type="function">
    <text evidence="1 6">Catalyzes the insertion of molybdate into adenylated molybdopterin with the concomitant release of AMP.</text>
</comment>
<accession>D1AIE9</accession>
<keyword evidence="6" id="KW-0500">Molybdenum</keyword>
<dbReference type="InterPro" id="IPR001453">
    <property type="entry name" value="MoaB/Mog_dom"/>
</dbReference>
<dbReference type="RefSeq" id="WP_012861129.1">
    <property type="nucleotide sequence ID" value="NC_013517.1"/>
</dbReference>
<dbReference type="EC" id="2.10.1.1" evidence="6"/>
<evidence type="ECO:0000313" key="8">
    <source>
        <dbReference type="EMBL" id="ACZ08533.1"/>
    </source>
</evidence>
<dbReference type="Proteomes" id="UP000000845">
    <property type="component" value="Chromosome"/>
</dbReference>
<sequence>MKLFKIADLEDVLKILKEQKSEDICEEITIEESLGRILYEDILSDINIPHFDRSTVDGYAVHHKSVNGASEMMPIITKITEKIKMNSIPEKEIKTGESSYIPTGGMMPKGADSVVMMEYTEKLSENDVLIGKTVSPLENVNSTGEDIEKGELVLEAFRKIKAYDMGLLAALGIKNIKVLKKLKIGIISTGDEIIEYYEMPLPGQVRNSNSLSLYGMTERAGAVPYNFGIVKDDEEAVKKALNEALSKCDIVLISGGSSVGERDHTISAVESIPEAEVLVHGIAIKPGKPTIIARSGSKMIFGLPGNPFAVLVIFRTIIEKYINRFSEKEKFVTALFDTNYHKAMGRSEFLPVKLEERDDEVYALPLRVKSSSVAVLAKADGFVIIEKNKEGLYSGEKIKVYEL</sequence>
<dbReference type="Gene3D" id="2.170.190.11">
    <property type="entry name" value="Molybdopterin biosynthesis moea protein, domain 3"/>
    <property type="match status" value="1"/>
</dbReference>
<dbReference type="Gene3D" id="3.90.105.10">
    <property type="entry name" value="Molybdopterin biosynthesis moea protein, domain 2"/>
    <property type="match status" value="1"/>
</dbReference>
<keyword evidence="4 6" id="KW-0501">Molybdenum cofactor biosynthesis</keyword>
<keyword evidence="6" id="KW-0460">Magnesium</keyword>
<comment type="catalytic activity">
    <reaction evidence="5">
        <text>adenylyl-molybdopterin + molybdate = Mo-molybdopterin + AMP + H(+)</text>
        <dbReference type="Rhea" id="RHEA:35047"/>
        <dbReference type="ChEBI" id="CHEBI:15378"/>
        <dbReference type="ChEBI" id="CHEBI:36264"/>
        <dbReference type="ChEBI" id="CHEBI:62727"/>
        <dbReference type="ChEBI" id="CHEBI:71302"/>
        <dbReference type="ChEBI" id="CHEBI:456215"/>
        <dbReference type="EC" id="2.10.1.1"/>
    </reaction>
</comment>
<dbReference type="PANTHER" id="PTHR10192:SF5">
    <property type="entry name" value="GEPHYRIN"/>
    <property type="match status" value="1"/>
</dbReference>
<dbReference type="GO" id="GO:0046872">
    <property type="term" value="F:metal ion binding"/>
    <property type="evidence" value="ECO:0007669"/>
    <property type="project" value="UniProtKB-UniRule"/>
</dbReference>
<name>D1AIE9_SEBTE</name>
<evidence type="ECO:0000256" key="5">
    <source>
        <dbReference type="ARBA" id="ARBA00047317"/>
    </source>
</evidence>
<comment type="similarity">
    <text evidence="3 6">Belongs to the MoeA family.</text>
</comment>
<dbReference type="AlphaFoldDB" id="D1AIE9"/>
<dbReference type="PROSITE" id="PS01079">
    <property type="entry name" value="MOCF_BIOSYNTHESIS_2"/>
    <property type="match status" value="1"/>
</dbReference>
<dbReference type="InterPro" id="IPR008284">
    <property type="entry name" value="MoCF_biosynth_CS"/>
</dbReference>
<dbReference type="InterPro" id="IPR005110">
    <property type="entry name" value="MoeA_linker/N"/>
</dbReference>
<keyword evidence="6" id="KW-0479">Metal-binding</keyword>
<dbReference type="SUPFAM" id="SSF63867">
    <property type="entry name" value="MoeA C-terminal domain-like"/>
    <property type="match status" value="1"/>
</dbReference>
<evidence type="ECO:0000256" key="2">
    <source>
        <dbReference type="ARBA" id="ARBA00005046"/>
    </source>
</evidence>
<dbReference type="HOGENOM" id="CLU_010186_7_2_0"/>
<comment type="cofactor">
    <cofactor evidence="6">
        <name>Mg(2+)</name>
        <dbReference type="ChEBI" id="CHEBI:18420"/>
    </cofactor>
</comment>
<dbReference type="STRING" id="526218.Sterm_1675"/>
<reference evidence="9" key="1">
    <citation type="submission" date="2009-09" db="EMBL/GenBank/DDBJ databases">
        <title>The complete chromosome of Sebaldella termitidis ATCC 33386.</title>
        <authorList>
            <consortium name="US DOE Joint Genome Institute (JGI-PGF)"/>
            <person name="Lucas S."/>
            <person name="Copeland A."/>
            <person name="Lapidus A."/>
            <person name="Glavina del Rio T."/>
            <person name="Dalin E."/>
            <person name="Tice H."/>
            <person name="Bruce D."/>
            <person name="Goodwin L."/>
            <person name="Pitluck S."/>
            <person name="Kyrpides N."/>
            <person name="Mavromatis K."/>
            <person name="Ivanova N."/>
            <person name="Mikhailova N."/>
            <person name="Sims D."/>
            <person name="Meincke L."/>
            <person name="Brettin T."/>
            <person name="Detter J.C."/>
            <person name="Han C."/>
            <person name="Larimer F."/>
            <person name="Land M."/>
            <person name="Hauser L."/>
            <person name="Markowitz V."/>
            <person name="Cheng J.F."/>
            <person name="Hugenholtz P."/>
            <person name="Woyke T."/>
            <person name="Wu D."/>
            <person name="Eisen J.A."/>
        </authorList>
    </citation>
    <scope>NUCLEOTIDE SEQUENCE [LARGE SCALE GENOMIC DNA]</scope>
    <source>
        <strain evidence="9">ATCC 33386 / NCTC 11300</strain>
    </source>
</reference>
<dbReference type="CDD" id="cd00887">
    <property type="entry name" value="MoeA"/>
    <property type="match status" value="1"/>
</dbReference>
<keyword evidence="6" id="KW-0808">Transferase</keyword>
<dbReference type="EMBL" id="CP001739">
    <property type="protein sequence ID" value="ACZ08533.1"/>
    <property type="molecule type" value="Genomic_DNA"/>
</dbReference>
<dbReference type="Pfam" id="PF03454">
    <property type="entry name" value="MoeA_C"/>
    <property type="match status" value="1"/>
</dbReference>
<evidence type="ECO:0000256" key="1">
    <source>
        <dbReference type="ARBA" id="ARBA00002901"/>
    </source>
</evidence>
<dbReference type="SUPFAM" id="SSF63882">
    <property type="entry name" value="MoeA N-terminal region -like"/>
    <property type="match status" value="1"/>
</dbReference>
<gene>
    <name evidence="8" type="ordered locus">Sterm_1675</name>
</gene>
<dbReference type="GO" id="GO:0006777">
    <property type="term" value="P:Mo-molybdopterin cofactor biosynthetic process"/>
    <property type="evidence" value="ECO:0007669"/>
    <property type="project" value="UniProtKB-UniRule"/>
</dbReference>
<evidence type="ECO:0000259" key="7">
    <source>
        <dbReference type="SMART" id="SM00852"/>
    </source>
</evidence>
<dbReference type="PANTHER" id="PTHR10192">
    <property type="entry name" value="MOLYBDOPTERIN BIOSYNTHESIS PROTEIN"/>
    <property type="match status" value="1"/>
</dbReference>
<evidence type="ECO:0000256" key="3">
    <source>
        <dbReference type="ARBA" id="ARBA00010763"/>
    </source>
</evidence>
<evidence type="ECO:0000256" key="4">
    <source>
        <dbReference type="ARBA" id="ARBA00023150"/>
    </source>
</evidence>
<protein>
    <recommendedName>
        <fullName evidence="6">Molybdopterin molybdenumtransferase</fullName>
        <ecNumber evidence="6">2.10.1.1</ecNumber>
    </recommendedName>
</protein>
<dbReference type="eggNOG" id="COG0303">
    <property type="taxonomic scope" value="Bacteria"/>
</dbReference>
<dbReference type="Pfam" id="PF03453">
    <property type="entry name" value="MoeA_N"/>
    <property type="match status" value="1"/>
</dbReference>
<evidence type="ECO:0000313" key="9">
    <source>
        <dbReference type="Proteomes" id="UP000000845"/>
    </source>
</evidence>
<comment type="pathway">
    <text evidence="2 6">Cofactor biosynthesis; molybdopterin biosynthesis.</text>
</comment>
<dbReference type="InterPro" id="IPR036425">
    <property type="entry name" value="MoaB/Mog-like_dom_sf"/>
</dbReference>
<dbReference type="Gene3D" id="3.40.980.10">
    <property type="entry name" value="MoaB/Mog-like domain"/>
    <property type="match status" value="1"/>
</dbReference>
<dbReference type="Pfam" id="PF00994">
    <property type="entry name" value="MoCF_biosynth"/>
    <property type="match status" value="1"/>
</dbReference>
<dbReference type="InterPro" id="IPR038987">
    <property type="entry name" value="MoeA-like"/>
</dbReference>
<organism evidence="8 9">
    <name type="scientific">Sebaldella termitidis (strain ATCC 33386 / NCTC 11300)</name>
    <dbReference type="NCBI Taxonomy" id="526218"/>
    <lineage>
        <taxon>Bacteria</taxon>
        <taxon>Fusobacteriati</taxon>
        <taxon>Fusobacteriota</taxon>
        <taxon>Fusobacteriia</taxon>
        <taxon>Fusobacteriales</taxon>
        <taxon>Leptotrichiaceae</taxon>
        <taxon>Sebaldella</taxon>
    </lineage>
</organism>
<keyword evidence="9" id="KW-1185">Reference proteome</keyword>
<dbReference type="InterPro" id="IPR005111">
    <property type="entry name" value="MoeA_C_domain_IV"/>
</dbReference>
<dbReference type="GO" id="GO:0005829">
    <property type="term" value="C:cytosol"/>
    <property type="evidence" value="ECO:0007669"/>
    <property type="project" value="TreeGrafter"/>
</dbReference>
<proteinExistence type="inferred from homology"/>
<reference evidence="8 9" key="2">
    <citation type="journal article" date="2010" name="Stand. Genomic Sci.">
        <title>Complete genome sequence of Sebaldella termitidis type strain (NCTC 11300).</title>
        <authorList>
            <person name="Harmon-Smith M."/>
            <person name="Celia L."/>
            <person name="Chertkov O."/>
            <person name="Lapidus A."/>
            <person name="Copeland A."/>
            <person name="Glavina Del Rio T."/>
            <person name="Nolan M."/>
            <person name="Lucas S."/>
            <person name="Tice H."/>
            <person name="Cheng J.F."/>
            <person name="Han C."/>
            <person name="Detter J.C."/>
            <person name="Bruce D."/>
            <person name="Goodwin L."/>
            <person name="Pitluck S."/>
            <person name="Pati A."/>
            <person name="Liolios K."/>
            <person name="Ivanova N."/>
            <person name="Mavromatis K."/>
            <person name="Mikhailova N."/>
            <person name="Chen A."/>
            <person name="Palaniappan K."/>
            <person name="Land M."/>
            <person name="Hauser L."/>
            <person name="Chang Y.J."/>
            <person name="Jeffries C.D."/>
            <person name="Brettin T."/>
            <person name="Goker M."/>
            <person name="Beck B."/>
            <person name="Bristow J."/>
            <person name="Eisen J.A."/>
            <person name="Markowitz V."/>
            <person name="Hugenholtz P."/>
            <person name="Kyrpides N.C."/>
            <person name="Klenk H.P."/>
            <person name="Chen F."/>
        </authorList>
    </citation>
    <scope>NUCLEOTIDE SEQUENCE [LARGE SCALE GENOMIC DNA]</scope>
    <source>
        <strain evidence="9">ATCC 33386 / NCTC 11300</strain>
    </source>
</reference>
<dbReference type="InterPro" id="IPR036688">
    <property type="entry name" value="MoeA_C_domain_IV_sf"/>
</dbReference>
<feature type="domain" description="MoaB/Mog" evidence="7">
    <location>
        <begin position="185"/>
        <end position="324"/>
    </location>
</feature>
<dbReference type="NCBIfam" id="TIGR00177">
    <property type="entry name" value="molyb_syn"/>
    <property type="match status" value="1"/>
</dbReference>
<dbReference type="SUPFAM" id="SSF53218">
    <property type="entry name" value="Molybdenum cofactor biosynthesis proteins"/>
    <property type="match status" value="1"/>
</dbReference>
<dbReference type="SMART" id="SM00852">
    <property type="entry name" value="MoCF_biosynth"/>
    <property type="match status" value="1"/>
</dbReference>